<dbReference type="STRING" id="43335.A0A4U5NQF8"/>
<dbReference type="AlphaFoldDB" id="A0A4U5NQF8"/>
<gene>
    <name evidence="4" type="ORF">D5086_0000249160</name>
</gene>
<evidence type="ECO:0000313" key="4">
    <source>
        <dbReference type="EMBL" id="TKR85306.1"/>
    </source>
</evidence>
<dbReference type="SUPFAM" id="SSF52540">
    <property type="entry name" value="P-loop containing nucleoside triphosphate hydrolases"/>
    <property type="match status" value="1"/>
</dbReference>
<accession>A0A4U5NQF8</accession>
<name>A0A4U5NQF8_POPAL</name>
<dbReference type="GO" id="GO:0043531">
    <property type="term" value="F:ADP binding"/>
    <property type="evidence" value="ECO:0007669"/>
    <property type="project" value="InterPro"/>
</dbReference>
<dbReference type="PANTHER" id="PTHR33463">
    <property type="entry name" value="NB-ARC DOMAIN-CONTAINING PROTEIN-RELATED"/>
    <property type="match status" value="1"/>
</dbReference>
<dbReference type="InterPro" id="IPR027417">
    <property type="entry name" value="P-loop_NTPase"/>
</dbReference>
<dbReference type="Gene3D" id="3.40.50.300">
    <property type="entry name" value="P-loop containing nucleotide triphosphate hydrolases"/>
    <property type="match status" value="1"/>
</dbReference>
<organism evidence="4">
    <name type="scientific">Populus alba</name>
    <name type="common">White poplar</name>
    <dbReference type="NCBI Taxonomy" id="43335"/>
    <lineage>
        <taxon>Eukaryota</taxon>
        <taxon>Viridiplantae</taxon>
        <taxon>Streptophyta</taxon>
        <taxon>Embryophyta</taxon>
        <taxon>Tracheophyta</taxon>
        <taxon>Spermatophyta</taxon>
        <taxon>Magnoliopsida</taxon>
        <taxon>eudicotyledons</taxon>
        <taxon>Gunneridae</taxon>
        <taxon>Pentapetalae</taxon>
        <taxon>rosids</taxon>
        <taxon>fabids</taxon>
        <taxon>Malpighiales</taxon>
        <taxon>Salicaceae</taxon>
        <taxon>Saliceae</taxon>
        <taxon>Populus</taxon>
    </lineage>
</organism>
<dbReference type="PANTHER" id="PTHR33463:SF203">
    <property type="entry name" value="AAA+ ATPASE DOMAIN-CONTAINING PROTEIN"/>
    <property type="match status" value="1"/>
</dbReference>
<dbReference type="Pfam" id="PF00931">
    <property type="entry name" value="NB-ARC"/>
    <property type="match status" value="1"/>
</dbReference>
<dbReference type="SUPFAM" id="SSF52058">
    <property type="entry name" value="L domain-like"/>
    <property type="match status" value="1"/>
</dbReference>
<proteinExistence type="inferred from homology"/>
<dbReference type="InterPro" id="IPR050905">
    <property type="entry name" value="Plant_NBS-LRR"/>
</dbReference>
<dbReference type="InterPro" id="IPR032675">
    <property type="entry name" value="LRR_dom_sf"/>
</dbReference>
<reference evidence="4" key="1">
    <citation type="submission" date="2018-10" db="EMBL/GenBank/DDBJ databases">
        <title>Population genomic analysis revealed the cold adaptation of white poplar.</title>
        <authorList>
            <person name="Liu Y.-J."/>
        </authorList>
    </citation>
    <scope>NUCLEOTIDE SEQUENCE [LARGE SCALE GENOMIC DNA]</scope>
    <source>
        <strain evidence="4">PAL-ZL1</strain>
    </source>
</reference>
<comment type="caution">
    <text evidence="4">The sequence shown here is derived from an EMBL/GenBank/DDBJ whole genome shotgun (WGS) entry which is preliminary data.</text>
</comment>
<evidence type="ECO:0000256" key="1">
    <source>
        <dbReference type="ARBA" id="ARBA00008894"/>
    </source>
</evidence>
<evidence type="ECO:0000259" key="3">
    <source>
        <dbReference type="Pfam" id="PF00931"/>
    </source>
</evidence>
<protein>
    <recommendedName>
        <fullName evidence="3">NB-ARC domain-containing protein</fullName>
    </recommendedName>
</protein>
<dbReference type="InterPro" id="IPR002182">
    <property type="entry name" value="NB-ARC"/>
</dbReference>
<dbReference type="EMBL" id="RCHU01000955">
    <property type="protein sequence ID" value="TKR85306.1"/>
    <property type="molecule type" value="Genomic_DNA"/>
</dbReference>
<keyword evidence="2" id="KW-0611">Plant defense</keyword>
<dbReference type="Gene3D" id="3.80.10.10">
    <property type="entry name" value="Ribonuclease Inhibitor"/>
    <property type="match status" value="1"/>
</dbReference>
<comment type="similarity">
    <text evidence="1">Belongs to the disease resistance NB-LRR family.</text>
</comment>
<evidence type="ECO:0000256" key="2">
    <source>
        <dbReference type="ARBA" id="ARBA00022821"/>
    </source>
</evidence>
<feature type="domain" description="NB-ARC" evidence="3">
    <location>
        <begin position="3"/>
        <end position="65"/>
    </location>
</feature>
<sequence length="247" mass="28444">MTRVLVILDDIWKELKLEDVGIPHEGCKILMSSRNEYVLSREMGAIKNFPIQFLPPKEAWNFSCEGTEKSKIYMLEGRLETANKAWICLRDVPHWKKQENRLHTLVDELKASCLLLEGDNDGSVKMHDVVQSFAIDVASRDHHVLVVADELKEWPTNDVLQQCSGISSPYRKIPDLPAILECPNLRSFILLNKDPSRQIPDNFFREMKELKVLGLTEVNLSPLPSSLQFLENLETLCLIIVFWKIYL</sequence>